<feature type="region of interest" description="Disordered" evidence="1">
    <location>
        <begin position="36"/>
        <end position="57"/>
    </location>
</feature>
<evidence type="ECO:0000256" key="1">
    <source>
        <dbReference type="SAM" id="MobiDB-lite"/>
    </source>
</evidence>
<evidence type="ECO:0000313" key="2">
    <source>
        <dbReference type="EnsemblMetazoa" id="Aqu2.1.25475_001"/>
    </source>
</evidence>
<feature type="compositionally biased region" description="Polar residues" evidence="1">
    <location>
        <begin position="42"/>
        <end position="51"/>
    </location>
</feature>
<name>A0A1X7UCU5_AMPQE</name>
<protein>
    <submittedName>
        <fullName evidence="2">Uncharacterized protein</fullName>
    </submittedName>
</protein>
<proteinExistence type="predicted"/>
<dbReference type="EnsemblMetazoa" id="Aqu2.1.25475_001">
    <property type="protein sequence ID" value="Aqu2.1.25475_001"/>
    <property type="gene ID" value="Aqu2.1.25475"/>
</dbReference>
<reference evidence="2" key="1">
    <citation type="submission" date="2017-05" db="UniProtKB">
        <authorList>
            <consortium name="EnsemblMetazoa"/>
        </authorList>
    </citation>
    <scope>IDENTIFICATION</scope>
</reference>
<sequence length="107" mass="11921">MEVMEGKPEALVNCPSEQQLLDVGKGTQFTFVTSIGGDPSSEVPQKGTSARTKGLNGHWDKTDKWRTITLTKTTRIIKTYTLWATKKTYRMLDEVGMVFTGIVCCCK</sequence>
<dbReference type="InParanoid" id="A0A1X7UCU5"/>
<dbReference type="AlphaFoldDB" id="A0A1X7UCU5"/>
<accession>A0A1X7UCU5</accession>
<organism evidence="2">
    <name type="scientific">Amphimedon queenslandica</name>
    <name type="common">Sponge</name>
    <dbReference type="NCBI Taxonomy" id="400682"/>
    <lineage>
        <taxon>Eukaryota</taxon>
        <taxon>Metazoa</taxon>
        <taxon>Porifera</taxon>
        <taxon>Demospongiae</taxon>
        <taxon>Heteroscleromorpha</taxon>
        <taxon>Haplosclerida</taxon>
        <taxon>Niphatidae</taxon>
        <taxon>Amphimedon</taxon>
    </lineage>
</organism>